<dbReference type="Gene3D" id="3.40.1690.10">
    <property type="entry name" value="secretion proteins EscU"/>
    <property type="match status" value="1"/>
</dbReference>
<keyword evidence="2" id="KW-1185">Reference proteome</keyword>
<dbReference type="InterPro" id="IPR029025">
    <property type="entry name" value="T3SS_substrate_exporter_C"/>
</dbReference>
<dbReference type="InterPro" id="IPR006135">
    <property type="entry name" value="T3SS_substrate_exporter"/>
</dbReference>
<dbReference type="SUPFAM" id="SSF160544">
    <property type="entry name" value="EscU C-terminal domain-like"/>
    <property type="match status" value="1"/>
</dbReference>
<evidence type="ECO:0000313" key="1">
    <source>
        <dbReference type="EMBL" id="TDX52755.1"/>
    </source>
</evidence>
<dbReference type="PANTHER" id="PTHR30531">
    <property type="entry name" value="FLAGELLAR BIOSYNTHETIC PROTEIN FLHB"/>
    <property type="match status" value="1"/>
</dbReference>
<dbReference type="AlphaFoldDB" id="A0A4V3GYI0"/>
<dbReference type="RefSeq" id="WP_018250240.1">
    <property type="nucleotide sequence ID" value="NZ_SOEG01000005.1"/>
</dbReference>
<keyword evidence="1" id="KW-0282">Flagellum</keyword>
<name>A0A4V3GYI0_9FIRM</name>
<organism evidence="1 2">
    <name type="scientific">Orenia marismortui</name>
    <dbReference type="NCBI Taxonomy" id="46469"/>
    <lineage>
        <taxon>Bacteria</taxon>
        <taxon>Bacillati</taxon>
        <taxon>Bacillota</taxon>
        <taxon>Clostridia</taxon>
        <taxon>Halanaerobiales</taxon>
        <taxon>Halobacteroidaceae</taxon>
        <taxon>Orenia</taxon>
    </lineage>
</organism>
<comment type="caution">
    <text evidence="1">The sequence shown here is derived from an EMBL/GenBank/DDBJ whole genome shotgun (WGS) entry which is preliminary data.</text>
</comment>
<protein>
    <submittedName>
        <fullName evidence="1">Flagellar biosynthesis protein</fullName>
    </submittedName>
</protein>
<keyword evidence="1" id="KW-0969">Cilium</keyword>
<dbReference type="STRING" id="926561.GCA_000379025_03112"/>
<evidence type="ECO:0000313" key="2">
    <source>
        <dbReference type="Proteomes" id="UP000295832"/>
    </source>
</evidence>
<dbReference type="PANTHER" id="PTHR30531:SF12">
    <property type="entry name" value="FLAGELLAR BIOSYNTHETIC PROTEIN FLHB"/>
    <property type="match status" value="1"/>
</dbReference>
<gene>
    <name evidence="1" type="ORF">C7959_105110</name>
</gene>
<accession>A0A4V3GYI0</accession>
<keyword evidence="1" id="KW-0966">Cell projection</keyword>
<dbReference type="Pfam" id="PF01312">
    <property type="entry name" value="Bac_export_2"/>
    <property type="match status" value="1"/>
</dbReference>
<sequence length="90" mass="10195">MENEKTRKAEAVAIRYNSEIDYAPTVIAKGKGDLAKKIIEKAKECDIPLKEDNDLVKVLLQLELGEEIPEDLYKVVAEILAFIYELEDLS</sequence>
<dbReference type="EMBL" id="SOEG01000005">
    <property type="protein sequence ID" value="TDX52755.1"/>
    <property type="molecule type" value="Genomic_DNA"/>
</dbReference>
<dbReference type="GO" id="GO:0009306">
    <property type="term" value="P:protein secretion"/>
    <property type="evidence" value="ECO:0007669"/>
    <property type="project" value="InterPro"/>
</dbReference>
<dbReference type="GO" id="GO:0005886">
    <property type="term" value="C:plasma membrane"/>
    <property type="evidence" value="ECO:0007669"/>
    <property type="project" value="TreeGrafter"/>
</dbReference>
<dbReference type="Proteomes" id="UP000295832">
    <property type="component" value="Unassembled WGS sequence"/>
</dbReference>
<proteinExistence type="predicted"/>
<reference evidence="1 2" key="1">
    <citation type="submission" date="2019-03" db="EMBL/GenBank/DDBJ databases">
        <title>Subsurface microbial communities from deep shales in Ohio and West Virginia, USA.</title>
        <authorList>
            <person name="Wrighton K."/>
        </authorList>
    </citation>
    <scope>NUCLEOTIDE SEQUENCE [LARGE SCALE GENOMIC DNA]</scope>
    <source>
        <strain evidence="1 2">MSL 6dP</strain>
    </source>
</reference>